<dbReference type="InterPro" id="IPR036736">
    <property type="entry name" value="ACP-like_sf"/>
</dbReference>
<dbReference type="SUPFAM" id="SSF47336">
    <property type="entry name" value="ACP-like"/>
    <property type="match status" value="1"/>
</dbReference>
<dbReference type="PROSITE" id="PS50075">
    <property type="entry name" value="CARRIER"/>
    <property type="match status" value="1"/>
</dbReference>
<dbReference type="InterPro" id="IPR006162">
    <property type="entry name" value="Ppantetheine_attach_site"/>
</dbReference>
<dbReference type="Gene3D" id="1.10.1200.10">
    <property type="entry name" value="ACP-like"/>
    <property type="match status" value="1"/>
</dbReference>
<gene>
    <name evidence="4" type="ORF">RNB18_31325</name>
</gene>
<keyword evidence="2" id="KW-0597">Phosphoprotein</keyword>
<feature type="domain" description="Carrier" evidence="3">
    <location>
        <begin position="1"/>
        <end position="78"/>
    </location>
</feature>
<evidence type="ECO:0000259" key="3">
    <source>
        <dbReference type="PROSITE" id="PS50075"/>
    </source>
</evidence>
<keyword evidence="5" id="KW-1185">Reference proteome</keyword>
<proteinExistence type="predicted"/>
<comment type="caution">
    <text evidence="4">The sequence shown here is derived from an EMBL/GenBank/DDBJ whole genome shotgun (WGS) entry which is preliminary data.</text>
</comment>
<dbReference type="EMBL" id="JAVREZ010000012">
    <property type="protein sequence ID" value="MDT0484626.1"/>
    <property type="molecule type" value="Genomic_DNA"/>
</dbReference>
<keyword evidence="1" id="KW-0596">Phosphopantetheine</keyword>
<dbReference type="Pfam" id="PF00550">
    <property type="entry name" value="PP-binding"/>
    <property type="match status" value="1"/>
</dbReference>
<sequence length="79" mass="8954">MQRSTDFEKILQTNLGLPAERPLDYDTPLADYGLDSLTAVNIVVDLEQGFDVTFPDDRIMFAMFHTARTLWDALSELTS</sequence>
<accession>A0ABU2VGB4</accession>
<evidence type="ECO:0000256" key="1">
    <source>
        <dbReference type="ARBA" id="ARBA00022450"/>
    </source>
</evidence>
<dbReference type="InterPro" id="IPR009081">
    <property type="entry name" value="PP-bd_ACP"/>
</dbReference>
<dbReference type="PROSITE" id="PS00012">
    <property type="entry name" value="PHOSPHOPANTETHEINE"/>
    <property type="match status" value="1"/>
</dbReference>
<evidence type="ECO:0000313" key="5">
    <source>
        <dbReference type="Proteomes" id="UP001183824"/>
    </source>
</evidence>
<protein>
    <submittedName>
        <fullName evidence="4">Acyl carrier protein</fullName>
    </submittedName>
</protein>
<dbReference type="RefSeq" id="WP_311717479.1">
    <property type="nucleotide sequence ID" value="NZ_JAVREZ010000012.1"/>
</dbReference>
<reference evidence="5" key="1">
    <citation type="submission" date="2023-07" db="EMBL/GenBank/DDBJ databases">
        <title>30 novel species of actinomycetes from the DSMZ collection.</title>
        <authorList>
            <person name="Nouioui I."/>
        </authorList>
    </citation>
    <scope>NUCLEOTIDE SEQUENCE [LARGE SCALE GENOMIC DNA]</scope>
    <source>
        <strain evidence="5">DSM 41640</strain>
    </source>
</reference>
<evidence type="ECO:0000256" key="2">
    <source>
        <dbReference type="ARBA" id="ARBA00022553"/>
    </source>
</evidence>
<evidence type="ECO:0000313" key="4">
    <source>
        <dbReference type="EMBL" id="MDT0484626.1"/>
    </source>
</evidence>
<name>A0ABU2VGB4_9ACTN</name>
<dbReference type="Proteomes" id="UP001183824">
    <property type="component" value="Unassembled WGS sequence"/>
</dbReference>
<organism evidence="4 5">
    <name type="scientific">Streptomyces doebereineriae</name>
    <dbReference type="NCBI Taxonomy" id="3075528"/>
    <lineage>
        <taxon>Bacteria</taxon>
        <taxon>Bacillati</taxon>
        <taxon>Actinomycetota</taxon>
        <taxon>Actinomycetes</taxon>
        <taxon>Kitasatosporales</taxon>
        <taxon>Streptomycetaceae</taxon>
        <taxon>Streptomyces</taxon>
    </lineage>
</organism>